<evidence type="ECO:0000313" key="1">
    <source>
        <dbReference type="EMBL" id="MBD3364798.1"/>
    </source>
</evidence>
<protein>
    <submittedName>
        <fullName evidence="1">Uncharacterized protein</fullName>
    </submittedName>
</protein>
<dbReference type="Gene3D" id="3.40.1000.10">
    <property type="entry name" value="Mog1/PsbP, alpha/beta/alpha sandwich"/>
    <property type="match status" value="1"/>
</dbReference>
<sequence>MSLMKVFALFLSVLLFTTSDTEWERYTSESGGFSVLFPREPEKRTQQVSMQVGEGFQKINMYMFMVQEPGFTYLVVYNKMPSWNPADVDYILDQARDRGVASLNGELISEKDIKLDSHPGREVRIKSPEQGFYYRSRMYLVDERFYQVSVTTLADQSSSSNITRFLSSFELLSEETDN</sequence>
<name>A0A9D5QCL1_UNCW3</name>
<reference evidence="1" key="1">
    <citation type="submission" date="2019-11" db="EMBL/GenBank/DDBJ databases">
        <title>Microbial mats filling the niche in hypersaline microbial mats.</title>
        <authorList>
            <person name="Wong H.L."/>
            <person name="Macleod F.I."/>
            <person name="White R.A. III"/>
            <person name="Burns B.P."/>
        </authorList>
    </citation>
    <scope>NUCLEOTIDE SEQUENCE</scope>
    <source>
        <strain evidence="1">Bin_327</strain>
    </source>
</reference>
<organism evidence="1 2">
    <name type="scientific">candidate division WOR-3 bacterium</name>
    <dbReference type="NCBI Taxonomy" id="2052148"/>
    <lineage>
        <taxon>Bacteria</taxon>
        <taxon>Bacteria division WOR-3</taxon>
    </lineage>
</organism>
<proteinExistence type="predicted"/>
<dbReference type="EMBL" id="WJKJ01000207">
    <property type="protein sequence ID" value="MBD3364798.1"/>
    <property type="molecule type" value="Genomic_DNA"/>
</dbReference>
<accession>A0A9D5QCL1</accession>
<dbReference type="AlphaFoldDB" id="A0A9D5QCL1"/>
<evidence type="ECO:0000313" key="2">
    <source>
        <dbReference type="Proteomes" id="UP000630660"/>
    </source>
</evidence>
<comment type="caution">
    <text evidence="1">The sequence shown here is derived from an EMBL/GenBank/DDBJ whole genome shotgun (WGS) entry which is preliminary data.</text>
</comment>
<dbReference type="Proteomes" id="UP000630660">
    <property type="component" value="Unassembled WGS sequence"/>
</dbReference>
<gene>
    <name evidence="1" type="ORF">GF359_06240</name>
</gene>